<evidence type="ECO:0000256" key="1">
    <source>
        <dbReference type="ARBA" id="ARBA00038090"/>
    </source>
</evidence>
<name>A0A9P4YP18_9HYPO</name>
<organism evidence="3 4">
    <name type="scientific">Geosmithia morbida</name>
    <dbReference type="NCBI Taxonomy" id="1094350"/>
    <lineage>
        <taxon>Eukaryota</taxon>
        <taxon>Fungi</taxon>
        <taxon>Dikarya</taxon>
        <taxon>Ascomycota</taxon>
        <taxon>Pezizomycotina</taxon>
        <taxon>Sordariomycetes</taxon>
        <taxon>Hypocreomycetidae</taxon>
        <taxon>Hypocreales</taxon>
        <taxon>Bionectriaceae</taxon>
        <taxon>Geosmithia</taxon>
    </lineage>
</organism>
<dbReference type="InterPro" id="IPR052436">
    <property type="entry name" value="LTO1_adapter"/>
</dbReference>
<dbReference type="RefSeq" id="XP_035318619.1">
    <property type="nucleotide sequence ID" value="XM_035465354.1"/>
</dbReference>
<dbReference type="AlphaFoldDB" id="A0A9P4YP18"/>
<accession>A0A9P4YP18</accession>
<dbReference type="PANTHER" id="PTHR28532:SF1">
    <property type="entry name" value="ORAL CANCER OVEREXPRESSED 1"/>
    <property type="match status" value="1"/>
</dbReference>
<evidence type="ECO:0000259" key="2">
    <source>
        <dbReference type="Pfam" id="PF09811"/>
    </source>
</evidence>
<gene>
    <name evidence="3" type="ORF">GMORB2_3378</name>
</gene>
<dbReference type="GeneID" id="55969606"/>
<dbReference type="PANTHER" id="PTHR28532">
    <property type="entry name" value="GEO13458P1"/>
    <property type="match status" value="1"/>
</dbReference>
<sequence length="123" mass="13411">MTQQDDLFDDVLHVESRFYNQGYNDGLRDGGQSGLAEGRAFGLQKGFEKFLESGRLAGKSVNNARLEKNISSLYALVDPKTVSIENSDTAVQDFDDRLKKAQGKERIIDRIVGGANKAAGGSL</sequence>
<dbReference type="Proteomes" id="UP000749293">
    <property type="component" value="Unassembled WGS sequence"/>
</dbReference>
<dbReference type="OrthoDB" id="48036at2759"/>
<evidence type="ECO:0000313" key="3">
    <source>
        <dbReference type="EMBL" id="KAF4119967.1"/>
    </source>
</evidence>
<proteinExistence type="inferred from homology"/>
<protein>
    <submittedName>
        <fullName evidence="3">Essential protein Yae1, N terminal</fullName>
    </submittedName>
</protein>
<feature type="domain" description="Essential protein Yae1 N-terminal" evidence="2">
    <location>
        <begin position="22"/>
        <end position="59"/>
    </location>
</feature>
<comment type="similarity">
    <text evidence="1">Belongs to the LTO1 family.</text>
</comment>
<reference evidence="3" key="1">
    <citation type="submission" date="2020-03" db="EMBL/GenBank/DDBJ databases">
        <title>Site-based positive gene gene selection in Geosmithia morbida across the United States reveals a broad range of putative effectors and factors for local host and environmental adapation.</title>
        <authorList>
            <person name="Onufrak A."/>
            <person name="Murdoch R.W."/>
            <person name="Gazis R."/>
            <person name="Huff M."/>
            <person name="Staton M."/>
            <person name="Klingeman W."/>
            <person name="Hadziabdic D."/>
        </authorList>
    </citation>
    <scope>NUCLEOTIDE SEQUENCE</scope>
    <source>
        <strain evidence="3">1262</strain>
    </source>
</reference>
<dbReference type="InterPro" id="IPR019191">
    <property type="entry name" value="Essential_protein_Yae1_N"/>
</dbReference>
<dbReference type="EMBL" id="JAANYQ010000019">
    <property type="protein sequence ID" value="KAF4119967.1"/>
    <property type="molecule type" value="Genomic_DNA"/>
</dbReference>
<comment type="caution">
    <text evidence="3">The sequence shown here is derived from an EMBL/GenBank/DDBJ whole genome shotgun (WGS) entry which is preliminary data.</text>
</comment>
<evidence type="ECO:0000313" key="4">
    <source>
        <dbReference type="Proteomes" id="UP000749293"/>
    </source>
</evidence>
<dbReference type="Pfam" id="PF09811">
    <property type="entry name" value="Yae1_N"/>
    <property type="match status" value="1"/>
</dbReference>
<keyword evidence="4" id="KW-1185">Reference proteome</keyword>